<reference evidence="4" key="2">
    <citation type="submission" date="2025-08" db="UniProtKB">
        <authorList>
            <consortium name="RefSeq"/>
        </authorList>
    </citation>
    <scope>IDENTIFICATION</scope>
    <source>
        <tissue evidence="4">Leaf</tissue>
    </source>
</reference>
<dbReference type="eggNOG" id="KOG0017">
    <property type="taxonomic scope" value="Eukaryota"/>
</dbReference>
<proteinExistence type="predicted"/>
<feature type="region of interest" description="Disordered" evidence="1">
    <location>
        <begin position="131"/>
        <end position="181"/>
    </location>
</feature>
<sequence length="390" mass="43368">MAHPGWRQAMIEEMNALHDNDTWEIVPLPKGKTTVGCRWVFIVKVGPNGEVDRLKARLVAKGYTQLDIKNAFLHGELVEEVYMEQPPGYLISADVTFFETSPYFSPNSLNQKAISTVLLVPTFSPPTPAPALPLQVYSRRPRPNSQPTNPVDASDPNAGTQSPSGDSLPPPAMSHASVEHSSNVTDLPIALRKGTRTTANQTPSYTFLSYHRLSPSYHAFITSLSTVKVPKTVEEAMAHPGWRQAMIEEMTALHDNGTWEIVPLPKGKTTVGCRWVFIVKVGPNGEVDRLKARLVAKGYTQVYGIDYGDTFSPVAKMASVRLLISLATMNHWPLFQLDIKNAFLHGELVEEVYMKQPPGFVAQGESGLVCRLRRSLYGLKQSPREWFVRF</sequence>
<name>A0A1U7W9D4_NICSY</name>
<dbReference type="SUPFAM" id="SSF56672">
    <property type="entry name" value="DNA/RNA polymerases"/>
    <property type="match status" value="1"/>
</dbReference>
<dbReference type="PANTHER" id="PTHR43383">
    <property type="entry name" value="NODULIN 6"/>
    <property type="match status" value="1"/>
</dbReference>
<dbReference type="Pfam" id="PF07727">
    <property type="entry name" value="RVT_2"/>
    <property type="match status" value="1"/>
</dbReference>
<protein>
    <submittedName>
        <fullName evidence="4">Uncharacterized protein LOC104221828</fullName>
    </submittedName>
</protein>
<feature type="compositionally biased region" description="Polar residues" evidence="1">
    <location>
        <begin position="143"/>
        <end position="165"/>
    </location>
</feature>
<dbReference type="AlphaFoldDB" id="A0A1U7W9D4"/>
<dbReference type="InterPro" id="IPR013103">
    <property type="entry name" value="RVT_2"/>
</dbReference>
<gene>
    <name evidence="4" type="primary">LOC104221828</name>
</gene>
<evidence type="ECO:0000313" key="3">
    <source>
        <dbReference type="Proteomes" id="UP000189701"/>
    </source>
</evidence>
<dbReference type="InterPro" id="IPR043502">
    <property type="entry name" value="DNA/RNA_pol_sf"/>
</dbReference>
<dbReference type="RefSeq" id="XP_009771264.1">
    <property type="nucleotide sequence ID" value="XM_009772962.1"/>
</dbReference>
<organism evidence="3 4">
    <name type="scientific">Nicotiana sylvestris</name>
    <name type="common">Wood tobacco</name>
    <name type="synonym">South American tobacco</name>
    <dbReference type="NCBI Taxonomy" id="4096"/>
    <lineage>
        <taxon>Eukaryota</taxon>
        <taxon>Viridiplantae</taxon>
        <taxon>Streptophyta</taxon>
        <taxon>Embryophyta</taxon>
        <taxon>Tracheophyta</taxon>
        <taxon>Spermatophyta</taxon>
        <taxon>Magnoliopsida</taxon>
        <taxon>eudicotyledons</taxon>
        <taxon>Gunneridae</taxon>
        <taxon>Pentapetalae</taxon>
        <taxon>asterids</taxon>
        <taxon>lamiids</taxon>
        <taxon>Solanales</taxon>
        <taxon>Solanaceae</taxon>
        <taxon>Nicotianoideae</taxon>
        <taxon>Nicotianeae</taxon>
        <taxon>Nicotiana</taxon>
    </lineage>
</organism>
<feature type="domain" description="Reverse transcriptase Ty1/copia-type" evidence="2">
    <location>
        <begin position="256"/>
        <end position="387"/>
    </location>
</feature>
<accession>A0A1U7W9D4</accession>
<dbReference type="STRING" id="4096.A0A1U7W9D4"/>
<evidence type="ECO:0000259" key="2">
    <source>
        <dbReference type="Pfam" id="PF07727"/>
    </source>
</evidence>
<evidence type="ECO:0000313" key="4">
    <source>
        <dbReference type="RefSeq" id="XP_009771264.1"/>
    </source>
</evidence>
<dbReference type="Proteomes" id="UP000189701">
    <property type="component" value="Unplaced"/>
</dbReference>
<dbReference type="PANTHER" id="PTHR43383:SF2">
    <property type="entry name" value="AMIDOHYDROLASE 2 FAMILY PROTEIN"/>
    <property type="match status" value="1"/>
</dbReference>
<evidence type="ECO:0000256" key="1">
    <source>
        <dbReference type="SAM" id="MobiDB-lite"/>
    </source>
</evidence>
<reference evidence="3" key="1">
    <citation type="journal article" date="2013" name="Genome Biol.">
        <title>Reference genomes and transcriptomes of Nicotiana sylvestris and Nicotiana tomentosiformis.</title>
        <authorList>
            <person name="Sierro N."/>
            <person name="Battey J.N."/>
            <person name="Ouadi S."/>
            <person name="Bovet L."/>
            <person name="Goepfert S."/>
            <person name="Bakaher N."/>
            <person name="Peitsch M.C."/>
            <person name="Ivanov N.V."/>
        </authorList>
    </citation>
    <scope>NUCLEOTIDE SEQUENCE [LARGE SCALE GENOMIC DNA]</scope>
</reference>
<keyword evidence="3" id="KW-1185">Reference proteome</keyword>